<dbReference type="GO" id="GO:0072344">
    <property type="term" value="P:rescue of stalled ribosome"/>
    <property type="evidence" value="ECO:0007669"/>
    <property type="project" value="TreeGrafter"/>
</dbReference>
<evidence type="ECO:0000256" key="1">
    <source>
        <dbReference type="SAM" id="Coils"/>
    </source>
</evidence>
<reference evidence="3 4" key="1">
    <citation type="submission" date="2017-05" db="EMBL/GenBank/DDBJ databases">
        <authorList>
            <person name="Varghese N."/>
            <person name="Submissions S."/>
        </authorList>
    </citation>
    <scope>NUCLEOTIDE SEQUENCE [LARGE SCALE GENOMIC DNA]</scope>
    <source>
        <strain evidence="3 4">DSM 16304</strain>
    </source>
</reference>
<dbReference type="GO" id="GO:0043023">
    <property type="term" value="F:ribosomal large subunit binding"/>
    <property type="evidence" value="ECO:0007669"/>
    <property type="project" value="TreeGrafter"/>
</dbReference>
<evidence type="ECO:0000313" key="4">
    <source>
        <dbReference type="Proteomes" id="UP000317315"/>
    </source>
</evidence>
<name>A0A521B9J6_9BACT</name>
<dbReference type="PANTHER" id="PTHR15239">
    <property type="entry name" value="NUCLEAR EXPORT MEDIATOR FACTOR NEMF"/>
    <property type="match status" value="1"/>
</dbReference>
<feature type="coiled-coil region" evidence="1">
    <location>
        <begin position="265"/>
        <end position="299"/>
    </location>
</feature>
<evidence type="ECO:0000313" key="3">
    <source>
        <dbReference type="EMBL" id="SMO43715.1"/>
    </source>
</evidence>
<dbReference type="RefSeq" id="WP_142934210.1">
    <property type="nucleotide sequence ID" value="NZ_FXTM01000004.1"/>
</dbReference>
<feature type="coiled-coil region" evidence="1">
    <location>
        <begin position="355"/>
        <end position="389"/>
    </location>
</feature>
<gene>
    <name evidence="3" type="ORF">SAMN06269117_10476</name>
</gene>
<dbReference type="Proteomes" id="UP000317315">
    <property type="component" value="Unassembled WGS sequence"/>
</dbReference>
<dbReference type="GO" id="GO:0000049">
    <property type="term" value="F:tRNA binding"/>
    <property type="evidence" value="ECO:0007669"/>
    <property type="project" value="TreeGrafter"/>
</dbReference>
<keyword evidence="4" id="KW-1185">Reference proteome</keyword>
<dbReference type="Pfam" id="PF18297">
    <property type="entry name" value="NFACT-R_2"/>
    <property type="match status" value="1"/>
</dbReference>
<evidence type="ECO:0000259" key="2">
    <source>
        <dbReference type="Pfam" id="PF18297"/>
    </source>
</evidence>
<keyword evidence="1" id="KW-0175">Coiled coil</keyword>
<protein>
    <submittedName>
        <fullName evidence="3">Predicted component of the ribosome quality control (RQC) complex, YloA/Tae2 family, contains fibronectin-binding (FbpA) and DUF814 domains</fullName>
    </submittedName>
</protein>
<dbReference type="Gene3D" id="2.30.310.10">
    <property type="entry name" value="ibrinogen binding protein from staphylococcus aureus domain"/>
    <property type="match status" value="1"/>
</dbReference>
<dbReference type="PANTHER" id="PTHR15239:SF6">
    <property type="entry name" value="RIBOSOME QUALITY CONTROL COMPLEX SUBUNIT NEMF"/>
    <property type="match status" value="1"/>
</dbReference>
<dbReference type="AlphaFoldDB" id="A0A521B9J6"/>
<proteinExistence type="predicted"/>
<organism evidence="3 4">
    <name type="scientific">Balnearium lithotrophicum</name>
    <dbReference type="NCBI Taxonomy" id="223788"/>
    <lineage>
        <taxon>Bacteria</taxon>
        <taxon>Pseudomonadati</taxon>
        <taxon>Aquificota</taxon>
        <taxon>Aquificia</taxon>
        <taxon>Desulfurobacteriales</taxon>
        <taxon>Desulfurobacteriaceae</taxon>
        <taxon>Balnearium</taxon>
    </lineage>
</organism>
<dbReference type="InterPro" id="IPR059101">
    <property type="entry name" value="NFACT-R_2"/>
</dbReference>
<dbReference type="OrthoDB" id="9766163at2"/>
<dbReference type="GO" id="GO:1990112">
    <property type="term" value="C:RQC complex"/>
    <property type="evidence" value="ECO:0007669"/>
    <property type="project" value="TreeGrafter"/>
</dbReference>
<feature type="domain" description="NFACT protein RNA binding" evidence="2">
    <location>
        <begin position="415"/>
        <end position="500"/>
    </location>
</feature>
<sequence>MDYLYVEKLCDELNQTLRKRRIKRVFSQALKVSIEIDSLYLNFYSGTPNALFVSEKPLVEKDFSPLSFLKGLFIRRFFLPRRDRVLFAELVKILPSGKSNLNYLIFELTGKNANLFVLNEKREILYLLREPKSSVRPLEKGEKYRFPPSEKKPFNDLSFGKVSVEGVEKNLYRFVEGLSPLNSREIGLLFKEYGNLEKAYSEFIEKHRKSREAYLYFKDRKPKYLTTFPYESLSELNFEVFSGELPFSSAWRKFYEVVVEEREFENKKRKLIERLNQKIESLEEQIKELLRTDRLKEEINRLKYWGEVLKHNLHRVKPGVSEVELPDYSTGRAVKVPLDPSLSPKENLERIFNLYRKKLRRLEFAKEELPKLEEEIEKLKLLKQFIESSKSVDEISEFLKEKEEKGRSLPQFKVFTLPSGRKILVGRNRRENEFLSLKASNPWDFWFHVKDTPGSHVILKLQRGEEPTDEDILLSASAAAYFSKGRESGKVLVDYTRVKNLKKPPGTPLGFVTYREERTVSVSSEDFERFLKAPQRGQGLLVSNDDN</sequence>
<accession>A0A521B9J6</accession>
<dbReference type="InterPro" id="IPR051608">
    <property type="entry name" value="RQC_Subunit_NEMF"/>
</dbReference>
<dbReference type="EMBL" id="FXTM01000004">
    <property type="protein sequence ID" value="SMO43715.1"/>
    <property type="molecule type" value="Genomic_DNA"/>
</dbReference>
<dbReference type="Pfam" id="PF05833">
    <property type="entry name" value="NFACT_N"/>
    <property type="match status" value="1"/>
</dbReference>